<dbReference type="EMBL" id="CAADIW010000003">
    <property type="protein sequence ID" value="VFS08568.1"/>
    <property type="molecule type" value="Genomic_DNA"/>
</dbReference>
<sequence>MIPAVVLGLIFHDTIKSLFNPINVMYALVVGGVLLIAAELLKPKTRVRKVWMT</sequence>
<proteinExistence type="predicted"/>
<feature type="transmembrane region" description="Helical" evidence="1">
    <location>
        <begin position="24"/>
        <end position="41"/>
    </location>
</feature>
<gene>
    <name evidence="2" type="primary">uppP_2</name>
    <name evidence="2" type="ORF">NCTC12126_00281</name>
</gene>
<dbReference type="AlphaFoldDB" id="A0A484W971"/>
<accession>A0A484W971</accession>
<dbReference type="GO" id="GO:0050380">
    <property type="term" value="F:undecaprenyl-diphosphatase activity"/>
    <property type="evidence" value="ECO:0007669"/>
    <property type="project" value="UniProtKB-EC"/>
</dbReference>
<dbReference type="Proteomes" id="UP000351155">
    <property type="component" value="Unassembled WGS sequence"/>
</dbReference>
<keyword evidence="1" id="KW-0472">Membrane</keyword>
<evidence type="ECO:0000313" key="3">
    <source>
        <dbReference type="Proteomes" id="UP000351155"/>
    </source>
</evidence>
<keyword evidence="1" id="KW-0812">Transmembrane</keyword>
<keyword evidence="1" id="KW-1133">Transmembrane helix</keyword>
<keyword evidence="2" id="KW-0378">Hydrolase</keyword>
<reference evidence="2 3" key="1">
    <citation type="submission" date="2019-03" db="EMBL/GenBank/DDBJ databases">
        <authorList>
            <consortium name="Pathogen Informatics"/>
        </authorList>
    </citation>
    <scope>NUCLEOTIDE SEQUENCE [LARGE SCALE GENOMIC DNA]</scope>
    <source>
        <strain evidence="2 3">NCTC12126</strain>
    </source>
</reference>
<protein>
    <submittedName>
        <fullName evidence="2">Undecaprenyl pyrophosphate phosphatase</fullName>
        <ecNumber evidence="2">3.6.1.27</ecNumber>
    </submittedName>
</protein>
<name>A0A484W971_9ENTR</name>
<evidence type="ECO:0000313" key="2">
    <source>
        <dbReference type="EMBL" id="VFS08568.1"/>
    </source>
</evidence>
<organism evidence="2 3">
    <name type="scientific">Enterobacter cancerogenus</name>
    <dbReference type="NCBI Taxonomy" id="69218"/>
    <lineage>
        <taxon>Bacteria</taxon>
        <taxon>Pseudomonadati</taxon>
        <taxon>Pseudomonadota</taxon>
        <taxon>Gammaproteobacteria</taxon>
        <taxon>Enterobacterales</taxon>
        <taxon>Enterobacteriaceae</taxon>
        <taxon>Enterobacter</taxon>
        <taxon>Enterobacter cloacae complex</taxon>
    </lineage>
</organism>
<dbReference type="EC" id="3.6.1.27" evidence="2"/>
<evidence type="ECO:0000256" key="1">
    <source>
        <dbReference type="SAM" id="Phobius"/>
    </source>
</evidence>